<evidence type="ECO:0000256" key="5">
    <source>
        <dbReference type="ARBA" id="ARBA00022562"/>
    </source>
</evidence>
<keyword evidence="4" id="KW-0167">Capsid protein</keyword>
<dbReference type="EMBL" id="MN628614">
    <property type="protein sequence ID" value="QGY64370.1"/>
    <property type="molecule type" value="Genomic_DNA"/>
</dbReference>
<evidence type="ECO:0000256" key="7">
    <source>
        <dbReference type="ARBA" id="ARBA00022804"/>
    </source>
</evidence>
<evidence type="ECO:0000256" key="9">
    <source>
        <dbReference type="ARBA" id="ARBA00022921"/>
    </source>
</evidence>
<keyword evidence="9" id="KW-0426">Late protein</keyword>
<dbReference type="Gene3D" id="2.10.25.20">
    <property type="entry name" value="reovirus attachment protein sigma1, domain 1"/>
    <property type="match status" value="1"/>
</dbReference>
<keyword evidence="11" id="KW-1160">Virus entry into host cell</keyword>
<protein>
    <submittedName>
        <fullName evidence="13">Fiber protein</fullName>
    </submittedName>
</protein>
<feature type="domain" description="Adenoviral fibre protein knob" evidence="12">
    <location>
        <begin position="409"/>
        <end position="601"/>
    </location>
</feature>
<evidence type="ECO:0000313" key="14">
    <source>
        <dbReference type="Proteomes" id="UP000509332"/>
    </source>
</evidence>
<evidence type="ECO:0000256" key="10">
    <source>
        <dbReference type="ARBA" id="ARBA00023165"/>
    </source>
</evidence>
<evidence type="ECO:0000256" key="4">
    <source>
        <dbReference type="ARBA" id="ARBA00022561"/>
    </source>
</evidence>
<dbReference type="SUPFAM" id="SSF49835">
    <property type="entry name" value="Virus attachment protein globular domain"/>
    <property type="match status" value="1"/>
</dbReference>
<dbReference type="GO" id="GO:0098671">
    <property type="term" value="P:adhesion receptor-mediated virion attachment to host cell"/>
    <property type="evidence" value="ECO:0007669"/>
    <property type="project" value="UniProtKB-KW"/>
</dbReference>
<dbReference type="PRINTS" id="PR00307">
    <property type="entry name" value="ADENOVSFIBRE"/>
</dbReference>
<keyword evidence="5" id="KW-1048">Host nucleus</keyword>
<evidence type="ECO:0000256" key="6">
    <source>
        <dbReference type="ARBA" id="ARBA00022581"/>
    </source>
</evidence>
<keyword evidence="10" id="KW-1233">Viral attachment to host adhesion receptor</keyword>
<evidence type="ECO:0000256" key="3">
    <source>
        <dbReference type="ARBA" id="ARBA00006685"/>
    </source>
</evidence>
<keyword evidence="6" id="KW-0945">Host-virus interaction</keyword>
<dbReference type="GO" id="GO:0046718">
    <property type="term" value="P:symbiont entry into host cell"/>
    <property type="evidence" value="ECO:0007669"/>
    <property type="project" value="UniProtKB-KW"/>
</dbReference>
<dbReference type="GO" id="GO:0019028">
    <property type="term" value="C:viral capsid"/>
    <property type="evidence" value="ECO:0007669"/>
    <property type="project" value="UniProtKB-KW"/>
</dbReference>
<sequence length="601" mass="63810">MSDSSCSCPSAPTIFMLLQMKRARPSEDTFNPVYPYDTETGPPTVPFLTPPFVSPNGFQESPPGVLSLRLSEPLVTSHGMLALKMGSGLALDEAGNLTSQNITTVTEPLKKTKSNISLETSAPLTVTSGILTVATAAPLVVAGNSRILHCGGSFGVQDSKLSIATKGPLTVSEGKLALQTSGPLSATDNNTLTITTSPPITTTNGSLGINMLYPLYNSNGKLGLRVAGPLQVTNDSHALTVGTGQGVAIDNNALHTKVTGAIGYDTSGNMELKTGGGVRVDSVNRRLILDVDYPFDAQSQLRLKLGQGPLYVNSSTHNLDLNYNKGLHLFTTGNSKKLEVNLKTTKGLIFDTDAVAIHAAQGLEFGNDTSTNTNPLKTKLGLGLDYDSNGGMIPKLGTGLSFDTTGAITVGNKSDDKLTLWTTPDPSPNCQIHSEKDAKLTLVLTKCGSQVLATVSALAVRGSLAPISGTISSAHIILRFNEHGVLMNHSSLDPQYWNFRKGDLTNATAYTNAVGFMPNLKAYPKTQSRTAKSNIVSQVYLNGEKEKPMTLTITLNGTDENQTTPASTYSISFSWSWPSNQTYIGQTFATNSYTFSYIAQE</sequence>
<dbReference type="Pfam" id="PF00608">
    <property type="entry name" value="Adeno_shaft"/>
    <property type="match status" value="5"/>
</dbReference>
<dbReference type="Pfam" id="PF00541">
    <property type="entry name" value="Adeno_knob"/>
    <property type="match status" value="1"/>
</dbReference>
<evidence type="ECO:0000256" key="8">
    <source>
        <dbReference type="ARBA" id="ARBA00022844"/>
    </source>
</evidence>
<dbReference type="Gene3D" id="6.20.10.20">
    <property type="match status" value="1"/>
</dbReference>
<evidence type="ECO:0000256" key="1">
    <source>
        <dbReference type="ARBA" id="ARBA00004147"/>
    </source>
</evidence>
<evidence type="ECO:0000259" key="12">
    <source>
        <dbReference type="Pfam" id="PF00541"/>
    </source>
</evidence>
<dbReference type="InterPro" id="IPR000939">
    <property type="entry name" value="Adenobir_fibre_prot_rpt/shaft"/>
</dbReference>
<organism evidence="13 14">
    <name type="scientific">Human mastadenovirus C</name>
    <dbReference type="NCBI Taxonomy" id="129951"/>
    <lineage>
        <taxon>Viruses</taxon>
        <taxon>Varidnaviria</taxon>
        <taxon>Bamfordvirae</taxon>
        <taxon>Preplasmiviricota</taxon>
        <taxon>Polisuviricotina</taxon>
        <taxon>Pharingeaviricetes</taxon>
        <taxon>Rowavirales</taxon>
        <taxon>Adenoviridae</taxon>
        <taxon>Mastadenovirus</taxon>
        <taxon>Mastadenovirus caesari</taxon>
    </lineage>
</organism>
<dbReference type="Gene3D" id="2.60.90.10">
    <property type="entry name" value="Adenovirus pIV-related, attachment domain"/>
    <property type="match status" value="1"/>
</dbReference>
<dbReference type="GO" id="GO:0007155">
    <property type="term" value="P:cell adhesion"/>
    <property type="evidence" value="ECO:0007669"/>
    <property type="project" value="InterPro"/>
</dbReference>
<dbReference type="InterPro" id="IPR000931">
    <property type="entry name" value="Adeno_fibre"/>
</dbReference>
<proteinExistence type="inferred from homology"/>
<name>A0A7D0PI77_9ADEN</name>
<dbReference type="Proteomes" id="UP000509332">
    <property type="component" value="Segment"/>
</dbReference>
<keyword evidence="8" id="KW-0946">Virion</keyword>
<dbReference type="InterPro" id="IPR009013">
    <property type="entry name" value="Attachment_protein_shaft_sf"/>
</dbReference>
<comment type="similarity">
    <text evidence="3">Belongs to the adenoviridae fiber family.</text>
</comment>
<comment type="subcellular location">
    <subcellularLocation>
        <location evidence="1">Host nucleus</location>
    </subcellularLocation>
    <subcellularLocation>
        <location evidence="2">Virion</location>
    </subcellularLocation>
</comment>
<accession>A0A7D0PI77</accession>
<dbReference type="InterPro" id="IPR000978">
    <property type="entry name" value="Adeno_fibre_knob"/>
</dbReference>
<evidence type="ECO:0000256" key="2">
    <source>
        <dbReference type="ARBA" id="ARBA00004328"/>
    </source>
</evidence>
<keyword evidence="7" id="KW-1161">Viral attachment to host cell</keyword>
<evidence type="ECO:0000313" key="13">
    <source>
        <dbReference type="EMBL" id="QGY64370.1"/>
    </source>
</evidence>
<dbReference type="SUPFAM" id="SSF51225">
    <property type="entry name" value="Fibre shaft of virus attachment proteins"/>
    <property type="match status" value="3"/>
</dbReference>
<evidence type="ECO:0000256" key="11">
    <source>
        <dbReference type="ARBA" id="ARBA00023296"/>
    </source>
</evidence>
<dbReference type="InterPro" id="IPR008982">
    <property type="entry name" value="Adenovirus_pIV-like_att"/>
</dbReference>
<reference evidence="13 14" key="1">
    <citation type="journal article" date="2020" name="Viruses">
        <title>Genomic Analyses of Potential Novel Recombinant Human Adenovirus C in Brazil.</title>
        <authorList>
            <person name="Tahmasebi R."/>
            <person name="Costa A.C.D."/>
            <person name="Tardy K."/>
            <person name="Tinker R.J."/>
            <person name="Milagres F.A.P."/>
            <person name="Brustulin R."/>
            <person name="Teles M.D.A.R."/>
            <person name="Chagas R.T.D."/>
            <person name="Soares C.V.D.A."/>
            <person name="Watanabe A.S.A."/>
            <person name="Alencar C.S."/>
            <person name="Villanova F."/>
            <person name="Deng X."/>
            <person name="Delwart E."/>
            <person name="Luchs A."/>
            <person name="Leal E."/>
            <person name="Sabino E.C."/>
        </authorList>
    </citation>
    <scope>NUCLEOTIDE SEQUENCE [LARGE SCALE GENOMIC DNA]</scope>
    <source>
        <strain evidence="13">245-Araguaina</strain>
    </source>
</reference>
<dbReference type="GO" id="GO:0042025">
    <property type="term" value="C:host cell nucleus"/>
    <property type="evidence" value="ECO:0007669"/>
    <property type="project" value="UniProtKB-SubCell"/>
</dbReference>